<proteinExistence type="predicted"/>
<evidence type="ECO:0000313" key="2">
    <source>
        <dbReference type="EMBL" id="KAJ8424398.1"/>
    </source>
</evidence>
<feature type="region of interest" description="Disordered" evidence="1">
    <location>
        <begin position="302"/>
        <end position="335"/>
    </location>
</feature>
<evidence type="ECO:0000256" key="1">
    <source>
        <dbReference type="SAM" id="MobiDB-lite"/>
    </source>
</evidence>
<feature type="compositionally biased region" description="Polar residues" evidence="1">
    <location>
        <begin position="316"/>
        <end position="328"/>
    </location>
</feature>
<protein>
    <submittedName>
        <fullName evidence="2">Uncharacterized protein</fullName>
    </submittedName>
</protein>
<dbReference type="Proteomes" id="UP001153076">
    <property type="component" value="Unassembled WGS sequence"/>
</dbReference>
<dbReference type="EMBL" id="JAKOGI010001691">
    <property type="protein sequence ID" value="KAJ8424398.1"/>
    <property type="molecule type" value="Genomic_DNA"/>
</dbReference>
<comment type="caution">
    <text evidence="2">The sequence shown here is derived from an EMBL/GenBank/DDBJ whole genome shotgun (WGS) entry which is preliminary data.</text>
</comment>
<gene>
    <name evidence="2" type="ORF">Cgig2_006320</name>
</gene>
<sequence>MSYVGCQSGGGLGRLALVGAATWPSRGRSKPIMAPHPGLTIRVRLQGLTICISVMRRCIRVSRWEGSQDVMGSENFGEFWVTEFGDFVQKDDVSNSPFGFPSEEREHSCSKSACDLPTVHMFQYRRIKKPPDPFPVASTVHSQSPTANFQSFQCFPFCFANVPSYVPKTDPVVTPLKPHSLVVLWLATTSKGVYDYALDLPSSPSSLHTSGERDTLIEAWRISADSTPTDNYDDCPNVVTLQIYDLASYGNSRTGMPHSPVTACFVPPLPLLRMFDVPPSQPPLPTADSKSSVPLHNANLLRSSQFPHDGPLPRSQLPTDLNRSSHNNPSEKDKEAIPTFSRAVKLRMGILSGGPVPRTRTERHVYPTSSNLEPSDKVTVSPKKQSRLPNAHRKQGILSAPSQFTAPKPLLLWFFLTLLLLGELVTDAGHNLDSAHQSSTSLETGISVYTGLSVFSHTLLEYYWTHFLLRKFGINQGSWFGQFAGDQCSWCISRLGFPLHYRPPPAVHSFVWCGLTFETSVLSALALHQWFWLLRTMMTSVGLSL</sequence>
<dbReference type="AlphaFoldDB" id="A0A9Q1JM11"/>
<accession>A0A9Q1JM11</accession>
<keyword evidence="3" id="KW-1185">Reference proteome</keyword>
<name>A0A9Q1JM11_9CARY</name>
<evidence type="ECO:0000313" key="3">
    <source>
        <dbReference type="Proteomes" id="UP001153076"/>
    </source>
</evidence>
<feature type="region of interest" description="Disordered" evidence="1">
    <location>
        <begin position="351"/>
        <end position="390"/>
    </location>
</feature>
<reference evidence="2" key="1">
    <citation type="submission" date="2022-04" db="EMBL/GenBank/DDBJ databases">
        <title>Carnegiea gigantea Genome sequencing and assembly v2.</title>
        <authorList>
            <person name="Copetti D."/>
            <person name="Sanderson M.J."/>
            <person name="Burquez A."/>
            <person name="Wojciechowski M.F."/>
        </authorList>
    </citation>
    <scope>NUCLEOTIDE SEQUENCE</scope>
    <source>
        <strain evidence="2">SGP5-SGP5p</strain>
        <tissue evidence="2">Aerial part</tissue>
    </source>
</reference>
<organism evidence="2 3">
    <name type="scientific">Carnegiea gigantea</name>
    <dbReference type="NCBI Taxonomy" id="171969"/>
    <lineage>
        <taxon>Eukaryota</taxon>
        <taxon>Viridiplantae</taxon>
        <taxon>Streptophyta</taxon>
        <taxon>Embryophyta</taxon>
        <taxon>Tracheophyta</taxon>
        <taxon>Spermatophyta</taxon>
        <taxon>Magnoliopsida</taxon>
        <taxon>eudicotyledons</taxon>
        <taxon>Gunneridae</taxon>
        <taxon>Pentapetalae</taxon>
        <taxon>Caryophyllales</taxon>
        <taxon>Cactineae</taxon>
        <taxon>Cactaceae</taxon>
        <taxon>Cactoideae</taxon>
        <taxon>Echinocereeae</taxon>
        <taxon>Carnegiea</taxon>
    </lineage>
</organism>